<gene>
    <name evidence="2" type="ORF">HUK65_17115</name>
</gene>
<evidence type="ECO:0000313" key="2">
    <source>
        <dbReference type="EMBL" id="NYS26703.1"/>
    </source>
</evidence>
<protein>
    <submittedName>
        <fullName evidence="2">Uncharacterized protein</fullName>
    </submittedName>
</protein>
<accession>A0A7Z0I2F8</accession>
<feature type="compositionally biased region" description="Low complexity" evidence="1">
    <location>
        <begin position="88"/>
        <end position="100"/>
    </location>
</feature>
<name>A0A7Z0I2F8_9RHOB</name>
<dbReference type="Proteomes" id="UP000529417">
    <property type="component" value="Unassembled WGS sequence"/>
</dbReference>
<keyword evidence="3" id="KW-1185">Reference proteome</keyword>
<feature type="region of interest" description="Disordered" evidence="1">
    <location>
        <begin position="88"/>
        <end position="131"/>
    </location>
</feature>
<feature type="compositionally biased region" description="Basic and acidic residues" evidence="1">
    <location>
        <begin position="122"/>
        <end position="131"/>
    </location>
</feature>
<organism evidence="2 3">
    <name type="scientific">Rhabdonatronobacter sediminivivens</name>
    <dbReference type="NCBI Taxonomy" id="2743469"/>
    <lineage>
        <taxon>Bacteria</taxon>
        <taxon>Pseudomonadati</taxon>
        <taxon>Pseudomonadota</taxon>
        <taxon>Alphaproteobacteria</taxon>
        <taxon>Rhodobacterales</taxon>
        <taxon>Paracoccaceae</taxon>
        <taxon>Rhabdonatronobacter</taxon>
    </lineage>
</organism>
<evidence type="ECO:0000256" key="1">
    <source>
        <dbReference type="SAM" id="MobiDB-lite"/>
    </source>
</evidence>
<evidence type="ECO:0000313" key="3">
    <source>
        <dbReference type="Proteomes" id="UP000529417"/>
    </source>
</evidence>
<reference evidence="2 3" key="1">
    <citation type="journal article" date="2000" name="Arch. Microbiol.">
        <title>Rhodobaca bogoriensis gen. nov. and sp. nov., an alkaliphilic purple nonsulfur bacterium from African Rift Valley soda lakes.</title>
        <authorList>
            <person name="Milford A.D."/>
            <person name="Achenbach L.A."/>
            <person name="Jung D.O."/>
            <person name="Madigan M.T."/>
        </authorList>
    </citation>
    <scope>NUCLEOTIDE SEQUENCE [LARGE SCALE GENOMIC DNA]</scope>
    <source>
        <strain evidence="2 3">2376</strain>
    </source>
</reference>
<sequence>MDGRTTQTAKDLSREELYALVWERPLNRVGPELGIDGPRLAKLCDKRQVPYPPPGYWQKLAVGRAPAPTPLPAEEVVAVNETAPRTLRAPTPTTVAPRKPSAVSLPKEARVPESPSIPDTTETAKDDGLDPFDGLHPKIKAWIAEHKREQKDRAPENRRRRNDIWSWGKSLLDDLTPRDLYRFRASSTLCHAIEAAGGRIKEVDIHGKLTFTFGGRDIECMVKEKMSRPIKRPEGEAAKWTAYPHHHNSGLTSSGFLRAQIATLLPGEQPQWIESSRKPFSQLIPAIVETVVASAPRLIEWERKREEDRRRYQEEERRRWELRRLKEIDDTRWARFRSAATNWQEKQLLDAFITELEARLAPEGDQAIGEKSTTEWLDWAKDRTAELDPFSEGLAGLFRDVQRP</sequence>
<proteinExistence type="predicted"/>
<dbReference type="RefSeq" id="WP_179907496.1">
    <property type="nucleotide sequence ID" value="NZ_JACBXS010000064.1"/>
</dbReference>
<dbReference type="EMBL" id="JACBXS010000064">
    <property type="protein sequence ID" value="NYS26703.1"/>
    <property type="molecule type" value="Genomic_DNA"/>
</dbReference>
<comment type="caution">
    <text evidence="2">The sequence shown here is derived from an EMBL/GenBank/DDBJ whole genome shotgun (WGS) entry which is preliminary data.</text>
</comment>
<dbReference type="AlphaFoldDB" id="A0A7Z0I2F8"/>